<feature type="non-terminal residue" evidence="1">
    <location>
        <position position="67"/>
    </location>
</feature>
<reference evidence="1 2" key="1">
    <citation type="journal article" date="2015" name="Nature">
        <title>rRNA introns, odd ribosomes, and small enigmatic genomes across a large radiation of phyla.</title>
        <authorList>
            <person name="Brown C.T."/>
            <person name="Hug L.A."/>
            <person name="Thomas B.C."/>
            <person name="Sharon I."/>
            <person name="Castelle C.J."/>
            <person name="Singh A."/>
            <person name="Wilkins M.J."/>
            <person name="Williams K.H."/>
            <person name="Banfield J.F."/>
        </authorList>
    </citation>
    <scope>NUCLEOTIDE SEQUENCE [LARGE SCALE GENOMIC DNA]</scope>
</reference>
<dbReference type="Proteomes" id="UP000033831">
    <property type="component" value="Unassembled WGS sequence"/>
</dbReference>
<proteinExistence type="predicted"/>
<accession>A0A0G1FIV7</accession>
<dbReference type="EMBL" id="LCGX01000051">
    <property type="protein sequence ID" value="KKT21943.1"/>
    <property type="molecule type" value="Genomic_DNA"/>
</dbReference>
<protein>
    <submittedName>
        <fullName evidence="1">Uncharacterized protein</fullName>
    </submittedName>
</protein>
<sequence length="67" mass="7260">MKNKSRLTPFFAVLFILLGIAGISASEPRLEIISLKPNKIVYNDGEAGTAAVVLANPFDKELDVTLK</sequence>
<organism evidence="1 2">
    <name type="scientific">Candidatus Nomurabacteria bacterium GW2011_GWF2_43_8</name>
    <dbReference type="NCBI Taxonomy" id="1618779"/>
    <lineage>
        <taxon>Bacteria</taxon>
        <taxon>Candidatus Nomuraibacteriota</taxon>
    </lineage>
</organism>
<evidence type="ECO:0000313" key="1">
    <source>
        <dbReference type="EMBL" id="KKT21943.1"/>
    </source>
</evidence>
<gene>
    <name evidence="1" type="ORF">UW07_C0051G0007</name>
</gene>
<comment type="caution">
    <text evidence="1">The sequence shown here is derived from an EMBL/GenBank/DDBJ whole genome shotgun (WGS) entry which is preliminary data.</text>
</comment>
<dbReference type="AlphaFoldDB" id="A0A0G1FIV7"/>
<name>A0A0G1FIV7_9BACT</name>
<evidence type="ECO:0000313" key="2">
    <source>
        <dbReference type="Proteomes" id="UP000033831"/>
    </source>
</evidence>